<keyword evidence="3 5" id="KW-1133">Transmembrane helix</keyword>
<proteinExistence type="inferred from homology"/>
<dbReference type="InterPro" id="IPR051784">
    <property type="entry name" value="Nod_factor_ABC_transporter"/>
</dbReference>
<feature type="transmembrane region" description="Helical" evidence="5">
    <location>
        <begin position="249"/>
        <end position="267"/>
    </location>
</feature>
<keyword evidence="2 5" id="KW-0812">Transmembrane</keyword>
<feature type="transmembrane region" description="Helical" evidence="5">
    <location>
        <begin position="195"/>
        <end position="217"/>
    </location>
</feature>
<organism evidence="7 8">
    <name type="scientific">Ferviditalea candida</name>
    <dbReference type="NCBI Taxonomy" id="3108399"/>
    <lineage>
        <taxon>Bacteria</taxon>
        <taxon>Bacillati</taxon>
        <taxon>Bacillota</taxon>
        <taxon>Bacilli</taxon>
        <taxon>Bacillales</taxon>
        <taxon>Paenibacillaceae</taxon>
        <taxon>Ferviditalea</taxon>
    </lineage>
</organism>
<name>A0ABU5ZGB8_9BACL</name>
<feature type="transmembrane region" description="Helical" evidence="5">
    <location>
        <begin position="159"/>
        <end position="183"/>
    </location>
</feature>
<dbReference type="Pfam" id="PF01061">
    <property type="entry name" value="ABC2_membrane"/>
    <property type="match status" value="1"/>
</dbReference>
<keyword evidence="5" id="KW-1003">Cell membrane</keyword>
<evidence type="ECO:0000256" key="1">
    <source>
        <dbReference type="ARBA" id="ARBA00004141"/>
    </source>
</evidence>
<evidence type="ECO:0000313" key="8">
    <source>
        <dbReference type="Proteomes" id="UP001310386"/>
    </source>
</evidence>
<evidence type="ECO:0000259" key="6">
    <source>
        <dbReference type="PROSITE" id="PS51012"/>
    </source>
</evidence>
<dbReference type="PANTHER" id="PTHR43229:SF2">
    <property type="entry name" value="NODULATION PROTEIN J"/>
    <property type="match status" value="1"/>
</dbReference>
<evidence type="ECO:0000256" key="5">
    <source>
        <dbReference type="RuleBase" id="RU361157"/>
    </source>
</evidence>
<feature type="transmembrane region" description="Helical" evidence="5">
    <location>
        <begin position="122"/>
        <end position="147"/>
    </location>
</feature>
<dbReference type="InterPro" id="IPR000412">
    <property type="entry name" value="ABC_2_transport"/>
</dbReference>
<reference evidence="7" key="1">
    <citation type="submission" date="2023-12" db="EMBL/GenBank/DDBJ databases">
        <title>Fervidustalea candida gen. nov., sp. nov., a novel member of the family Paenibacillaceae isolated from a geothermal area.</title>
        <authorList>
            <person name="Li W.-J."/>
            <person name="Jiao J.-Y."/>
            <person name="Chen Y."/>
        </authorList>
    </citation>
    <scope>NUCLEOTIDE SEQUENCE</scope>
    <source>
        <strain evidence="7">SYSU GA230002</strain>
    </source>
</reference>
<dbReference type="PIRSF" id="PIRSF006648">
    <property type="entry name" value="DrrB"/>
    <property type="match status" value="1"/>
</dbReference>
<keyword evidence="8" id="KW-1185">Reference proteome</keyword>
<keyword evidence="4 5" id="KW-0472">Membrane</keyword>
<gene>
    <name evidence="7" type="ORF">VF724_07770</name>
</gene>
<dbReference type="RefSeq" id="WP_371753675.1">
    <property type="nucleotide sequence ID" value="NZ_JAYJLD010000008.1"/>
</dbReference>
<comment type="subcellular location">
    <subcellularLocation>
        <location evidence="5">Cell membrane</location>
        <topology evidence="5">Multi-pass membrane protein</topology>
    </subcellularLocation>
    <subcellularLocation>
        <location evidence="1">Membrane</location>
        <topology evidence="1">Multi-pass membrane protein</topology>
    </subcellularLocation>
</comment>
<feature type="transmembrane region" description="Helical" evidence="5">
    <location>
        <begin position="83"/>
        <end position="101"/>
    </location>
</feature>
<dbReference type="PRINTS" id="PR00164">
    <property type="entry name" value="ABC2TRNSPORT"/>
</dbReference>
<comment type="caution">
    <text evidence="7">The sequence shown here is derived from an EMBL/GenBank/DDBJ whole genome shotgun (WGS) entry which is preliminary data.</text>
</comment>
<dbReference type="PROSITE" id="PS51012">
    <property type="entry name" value="ABC_TM2"/>
    <property type="match status" value="1"/>
</dbReference>
<dbReference type="InterPro" id="IPR047817">
    <property type="entry name" value="ABC2_TM_bact-type"/>
</dbReference>
<protein>
    <recommendedName>
        <fullName evidence="5">Transport permease protein</fullName>
    </recommendedName>
</protein>
<evidence type="ECO:0000313" key="7">
    <source>
        <dbReference type="EMBL" id="MEB3101558.1"/>
    </source>
</evidence>
<comment type="similarity">
    <text evidence="5">Belongs to the ABC-2 integral membrane protein family.</text>
</comment>
<evidence type="ECO:0000256" key="4">
    <source>
        <dbReference type="ARBA" id="ARBA00023136"/>
    </source>
</evidence>
<sequence>MSLEAAAPPNGSVKRRNPALLYLRHVATIIELESRKLRKDPVELLMRGIQPALWLLIFGQAFSRIRGVPTNGSDYMQFLTPGILAQSVTFISIFYGISIIWEKDMGLLQKFLSTPIRRSALILGKMLSASMRSIGQAAMILLLALLIGVRLDWSIPHLAGMLISVILGAAFFAGLSMVLASLVRTRERMMGIGQLITMPLFFASNALYPISIMPAWLKVFASVNPMSYLVDSLRGLLLVSYQANLPLDWGVLLLASGLMLGICTFLYPRIAD</sequence>
<dbReference type="EMBL" id="JAYJLD010000008">
    <property type="protein sequence ID" value="MEB3101558.1"/>
    <property type="molecule type" value="Genomic_DNA"/>
</dbReference>
<feature type="transmembrane region" description="Helical" evidence="5">
    <location>
        <begin position="44"/>
        <end position="63"/>
    </location>
</feature>
<feature type="domain" description="ABC transmembrane type-2" evidence="6">
    <location>
        <begin position="42"/>
        <end position="270"/>
    </location>
</feature>
<keyword evidence="5" id="KW-0813">Transport</keyword>
<accession>A0ABU5ZGB8</accession>
<dbReference type="Proteomes" id="UP001310386">
    <property type="component" value="Unassembled WGS sequence"/>
</dbReference>
<dbReference type="PANTHER" id="PTHR43229">
    <property type="entry name" value="NODULATION PROTEIN J"/>
    <property type="match status" value="1"/>
</dbReference>
<evidence type="ECO:0000256" key="2">
    <source>
        <dbReference type="ARBA" id="ARBA00022692"/>
    </source>
</evidence>
<dbReference type="InterPro" id="IPR013525">
    <property type="entry name" value="ABC2_TM"/>
</dbReference>
<evidence type="ECO:0000256" key="3">
    <source>
        <dbReference type="ARBA" id="ARBA00022989"/>
    </source>
</evidence>